<keyword evidence="4" id="KW-0963">Cytoplasm</keyword>
<keyword evidence="6" id="KW-0206">Cytoskeleton</keyword>
<dbReference type="GO" id="GO:0005813">
    <property type="term" value="C:centrosome"/>
    <property type="evidence" value="ECO:0007669"/>
    <property type="project" value="UniProtKB-SubCell"/>
</dbReference>
<evidence type="ECO:0000256" key="6">
    <source>
        <dbReference type="ARBA" id="ARBA00023212"/>
    </source>
</evidence>
<dbReference type="OrthoDB" id="6431598at2759"/>
<evidence type="ECO:0000313" key="10">
    <source>
        <dbReference type="EMBL" id="CAG08521.1"/>
    </source>
</evidence>
<reference evidence="10" key="1">
    <citation type="journal article" date="2004" name="Nature">
        <title>Genome duplication in the teleost fish Tetraodon nigroviridis reveals the early vertebrate proto-karyotype.</title>
        <authorList>
            <person name="Jaillon O."/>
            <person name="Aury J.-M."/>
            <person name="Brunet F."/>
            <person name="Petit J.-L."/>
            <person name="Stange-Thomann N."/>
            <person name="Mauceli E."/>
            <person name="Bouneau L."/>
            <person name="Fischer C."/>
            <person name="Ozouf-Costaz C."/>
            <person name="Bernot A."/>
            <person name="Nicaud S."/>
            <person name="Jaffe D."/>
            <person name="Fisher S."/>
            <person name="Lutfalla G."/>
            <person name="Dossat C."/>
            <person name="Segurens B."/>
            <person name="Dasilva C."/>
            <person name="Salanoubat M."/>
            <person name="Levy M."/>
            <person name="Boudet N."/>
            <person name="Castellano S."/>
            <person name="Anthouard V."/>
            <person name="Jubin C."/>
            <person name="Castelli V."/>
            <person name="Katinka M."/>
            <person name="Vacherie B."/>
            <person name="Biemont C."/>
            <person name="Skalli Z."/>
            <person name="Cattolico L."/>
            <person name="Poulain J."/>
            <person name="De Berardinis V."/>
            <person name="Cruaud C."/>
            <person name="Duprat S."/>
            <person name="Brottier P."/>
            <person name="Coutanceau J.-P."/>
            <person name="Gouzy J."/>
            <person name="Parra G."/>
            <person name="Lardier G."/>
            <person name="Chapple C."/>
            <person name="McKernan K.J."/>
            <person name="McEwan P."/>
            <person name="Bosak S."/>
            <person name="Kellis M."/>
            <person name="Volff J.-N."/>
            <person name="Guigo R."/>
            <person name="Zody M.C."/>
            <person name="Mesirov J."/>
            <person name="Lindblad-Toh K."/>
            <person name="Birren B."/>
            <person name="Nusbaum C."/>
            <person name="Kahn D."/>
            <person name="Robinson-Rechavi M."/>
            <person name="Laudet V."/>
            <person name="Schachter V."/>
            <person name="Quetier F."/>
            <person name="Saurin W."/>
            <person name="Scarpelli C."/>
            <person name="Wincker P."/>
            <person name="Lander E.S."/>
            <person name="Weissenbach J."/>
            <person name="Roest Crollius H."/>
        </authorList>
    </citation>
    <scope>NUCLEOTIDE SEQUENCE [LARGE SCALE GENOMIC DNA]</scope>
</reference>
<dbReference type="InterPro" id="IPR043596">
    <property type="entry name" value="CFAP53/TCHP"/>
</dbReference>
<dbReference type="GO" id="GO:0045095">
    <property type="term" value="C:keratin filament"/>
    <property type="evidence" value="ECO:0007669"/>
    <property type="project" value="TreeGrafter"/>
</dbReference>
<dbReference type="PANTHER" id="PTHR31183:SF2">
    <property type="entry name" value="TRICHOPLEIN KERATIN FILAMENT-BINDING PROTEIN"/>
    <property type="match status" value="1"/>
</dbReference>
<evidence type="ECO:0000256" key="7">
    <source>
        <dbReference type="SAM" id="Coils"/>
    </source>
</evidence>
<dbReference type="Pfam" id="PF13868">
    <property type="entry name" value="TPH"/>
    <property type="match status" value="1"/>
</dbReference>
<keyword evidence="5 7" id="KW-0175">Coiled coil</keyword>
<feature type="region of interest" description="Disordered" evidence="8">
    <location>
        <begin position="110"/>
        <end position="132"/>
    </location>
</feature>
<proteinExistence type="inferred from homology"/>
<reference evidence="10" key="2">
    <citation type="submission" date="2004-02" db="EMBL/GenBank/DDBJ databases">
        <authorList>
            <consortium name="Genoscope"/>
            <consortium name="Whitehead Institute Centre for Genome Research"/>
        </authorList>
    </citation>
    <scope>NUCLEOTIDE SEQUENCE</scope>
</reference>
<evidence type="ECO:0000256" key="2">
    <source>
        <dbReference type="ARBA" id="ARBA00010777"/>
    </source>
</evidence>
<feature type="domain" description="Trichohyalin-plectin-homology" evidence="9">
    <location>
        <begin position="81"/>
        <end position="230"/>
    </location>
</feature>
<feature type="coiled-coil region" evidence="7">
    <location>
        <begin position="354"/>
        <end position="388"/>
    </location>
</feature>
<dbReference type="KEGG" id="tng:GSTEN00029523G001"/>
<sequence>MAAFHSQHVKEEHTAHLERRRNRLRALLQEERNRLEVELRELVPDRNTLAGQLRQKREELRTAREERRKKLAEELLRERWKKNNPELQKFETKLHKDYVVNEWQKQISEKKQQQVSEQEEERRLENEYERTRQEALERMKQAEEKKRADQQKRMEDLRKQMEELKLREEETVQLKEEQEALLAKQWQLEKIEEERKQAEERQKKFEMRRFLVRQYRAQMRRRAEQVQEELVSPRTCDPSDSQTSIKSLCWEQEAERKRLAALLEGEEEEERAKGLRRERAIADVAWMKRVLEEQLELEREREAEFDNLHRQEAQRVWEEQEAQWEKERKARERLMQEVLAGRQQQLAMKIQKNHEAQEESQRRREELIKELETERNLRRQDREHQESRRMAWLEEVDAQVGSRCSFLHTLLKP</sequence>
<comment type="similarity">
    <text evidence="2">Belongs to the TCHP family.</text>
</comment>
<dbReference type="GO" id="GO:0006915">
    <property type="term" value="P:apoptotic process"/>
    <property type="evidence" value="ECO:0007669"/>
    <property type="project" value="TreeGrafter"/>
</dbReference>
<evidence type="ECO:0000256" key="8">
    <source>
        <dbReference type="SAM" id="MobiDB-lite"/>
    </source>
</evidence>
<evidence type="ECO:0000256" key="5">
    <source>
        <dbReference type="ARBA" id="ARBA00023054"/>
    </source>
</evidence>
<gene>
    <name evidence="10" type="ORF">GSTENG00029523001</name>
</gene>
<evidence type="ECO:0000259" key="9">
    <source>
        <dbReference type="Pfam" id="PF13868"/>
    </source>
</evidence>
<comment type="subcellular location">
    <subcellularLocation>
        <location evidence="1">Cytoplasm</location>
        <location evidence="1">Cytoskeleton</location>
        <location evidence="1">Microtubule organizing center</location>
        <location evidence="1">Centrosome</location>
    </subcellularLocation>
</comment>
<organism evidence="10">
    <name type="scientific">Tetraodon nigroviridis</name>
    <name type="common">Spotted green pufferfish</name>
    <name type="synonym">Chelonodon nigroviridis</name>
    <dbReference type="NCBI Taxonomy" id="99883"/>
    <lineage>
        <taxon>Eukaryota</taxon>
        <taxon>Metazoa</taxon>
        <taxon>Chordata</taxon>
        <taxon>Craniata</taxon>
        <taxon>Vertebrata</taxon>
        <taxon>Euteleostomi</taxon>
        <taxon>Actinopterygii</taxon>
        <taxon>Neopterygii</taxon>
        <taxon>Teleostei</taxon>
        <taxon>Neoteleostei</taxon>
        <taxon>Acanthomorphata</taxon>
        <taxon>Eupercaria</taxon>
        <taxon>Tetraodontiformes</taxon>
        <taxon>Tetradontoidea</taxon>
        <taxon>Tetraodontidae</taxon>
        <taxon>Tetraodon</taxon>
    </lineage>
</organism>
<feature type="compositionally biased region" description="Basic and acidic residues" evidence="8">
    <location>
        <begin position="120"/>
        <end position="132"/>
    </location>
</feature>
<dbReference type="AlphaFoldDB" id="Q4RSW1"/>
<name>Q4RSW1_TETNG</name>
<protein>
    <recommendedName>
        <fullName evidence="3">Trichoplein keratin filament-binding protein</fullName>
    </recommendedName>
</protein>
<feature type="coiled-coil region" evidence="7">
    <location>
        <begin position="10"/>
        <end position="73"/>
    </location>
</feature>
<dbReference type="InterPro" id="IPR043597">
    <property type="entry name" value="TPH_dom"/>
</dbReference>
<dbReference type="EMBL" id="CAAE01014999">
    <property type="protein sequence ID" value="CAG08521.1"/>
    <property type="molecule type" value="Genomic_DNA"/>
</dbReference>
<evidence type="ECO:0000256" key="4">
    <source>
        <dbReference type="ARBA" id="ARBA00022490"/>
    </source>
</evidence>
<comment type="caution">
    <text evidence="10">The sequence shown here is derived from an EMBL/GenBank/DDBJ whole genome shotgun (WGS) entry which is preliminary data.</text>
</comment>
<accession>Q4RSW1</accession>
<dbReference type="PANTHER" id="PTHR31183">
    <property type="entry name" value="TRICHOPLEIN KERATIN FILAMENT-BINDING PROTEIN FAMILY MEMBER"/>
    <property type="match status" value="1"/>
</dbReference>
<evidence type="ECO:0000256" key="1">
    <source>
        <dbReference type="ARBA" id="ARBA00004300"/>
    </source>
</evidence>
<evidence type="ECO:0000256" key="3">
    <source>
        <dbReference type="ARBA" id="ARBA00017328"/>
    </source>
</evidence>